<keyword evidence="1" id="KW-0812">Transmembrane</keyword>
<comment type="caution">
    <text evidence="2">The sequence shown here is derived from an EMBL/GenBank/DDBJ whole genome shotgun (WGS) entry which is preliminary data.</text>
</comment>
<gene>
    <name evidence="2" type="ORF">HC138_03755</name>
</gene>
<dbReference type="Proteomes" id="UP000591626">
    <property type="component" value="Unassembled WGS sequence"/>
</dbReference>
<reference evidence="2 3" key="1">
    <citation type="submission" date="2020-03" db="EMBL/GenBank/DDBJ databases">
        <title>Draft genome sequences of bacterial isolates from the female urobiome.</title>
        <authorList>
            <person name="Miller-Ensminger T."/>
            <person name="Wolfe A.J."/>
            <person name="Putonti C."/>
        </authorList>
    </citation>
    <scope>NUCLEOTIDE SEQUENCE [LARGE SCALE GENOMIC DNA]</scope>
    <source>
        <strain evidence="2 3">UMB8490</strain>
    </source>
</reference>
<feature type="transmembrane region" description="Helical" evidence="1">
    <location>
        <begin position="53"/>
        <end position="72"/>
    </location>
</feature>
<accession>A0AAP7CBT6</accession>
<keyword evidence="1" id="KW-1133">Transmembrane helix</keyword>
<keyword evidence="1" id="KW-0472">Membrane</keyword>
<organism evidence="2 3">
    <name type="scientific">Corynebacterium coyleae</name>
    <dbReference type="NCBI Taxonomy" id="53374"/>
    <lineage>
        <taxon>Bacteria</taxon>
        <taxon>Bacillati</taxon>
        <taxon>Actinomycetota</taxon>
        <taxon>Actinomycetes</taxon>
        <taxon>Mycobacteriales</taxon>
        <taxon>Corynebacteriaceae</taxon>
        <taxon>Corynebacterium</taxon>
    </lineage>
</organism>
<dbReference type="EMBL" id="JAAUVV010000004">
    <property type="protein sequence ID" value="NJJ03482.1"/>
    <property type="molecule type" value="Genomic_DNA"/>
</dbReference>
<sequence>MRSFLRLFRKHPGFRLAKYELGLYRDLLRWIRRETLIPEEATALPHQPGRLQLLGMVTAVLAVEAVVVHLVLPAGALRIAALLVSLWAVVYVWGLIAAERIRPSYYDENVFVFRRGRTLYAEFPTASVQSMSDEPSYSSAVEIVDGVLTLGGPAGTDTLMRLSEEVRAYPDRYPWQRPDPQNISKIRFYRGSSAVGPSASSQ</sequence>
<protein>
    <submittedName>
        <fullName evidence="2">Uncharacterized protein</fullName>
    </submittedName>
</protein>
<dbReference type="RefSeq" id="WP_167616036.1">
    <property type="nucleotide sequence ID" value="NZ_JAAUVV010000004.1"/>
</dbReference>
<proteinExistence type="predicted"/>
<evidence type="ECO:0000313" key="3">
    <source>
        <dbReference type="Proteomes" id="UP000591626"/>
    </source>
</evidence>
<name>A0AAP7CBT6_9CORY</name>
<feature type="transmembrane region" description="Helical" evidence="1">
    <location>
        <begin position="78"/>
        <end position="98"/>
    </location>
</feature>
<evidence type="ECO:0000256" key="1">
    <source>
        <dbReference type="SAM" id="Phobius"/>
    </source>
</evidence>
<dbReference type="AlphaFoldDB" id="A0AAP7CBT6"/>
<evidence type="ECO:0000313" key="2">
    <source>
        <dbReference type="EMBL" id="NJJ03482.1"/>
    </source>
</evidence>